<feature type="compositionally biased region" description="Low complexity" evidence="2">
    <location>
        <begin position="151"/>
        <end position="163"/>
    </location>
</feature>
<dbReference type="Gene3D" id="1.10.287.1490">
    <property type="match status" value="1"/>
</dbReference>
<accession>A0ABM1BUR0</accession>
<feature type="compositionally biased region" description="Polar residues" evidence="2">
    <location>
        <begin position="1"/>
        <end position="15"/>
    </location>
</feature>
<proteinExistence type="predicted"/>
<feature type="coiled-coil region" evidence="1">
    <location>
        <begin position="846"/>
        <end position="891"/>
    </location>
</feature>
<dbReference type="SUPFAM" id="SSF90257">
    <property type="entry name" value="Myosin rod fragments"/>
    <property type="match status" value="1"/>
</dbReference>
<name>A0ABM1BUR0_LIMPO</name>
<reference evidence="4" key="1">
    <citation type="submission" date="2025-08" db="UniProtKB">
        <authorList>
            <consortium name="RefSeq"/>
        </authorList>
    </citation>
    <scope>IDENTIFICATION</scope>
    <source>
        <tissue evidence="4">Muscle</tissue>
    </source>
</reference>
<sequence length="956" mass="107420">MATDQQQIRPTTISNSPFSRSKSLRLPSRKNQTENSSNSLTRHGSIRLPKSASLSNTVATSNNQGATANNKRLKPLSVFRKPVPPPKPKLNSVSGNRSVYDGNMRNRASKMASTRAVSAEDIRKQVNKVLVKDVEENLMNTSTCSLPAGPSDSCSTSSASRDSPNSVQSEQINSSRQVLSPVAKDTKDLKPHLRRLTEEHEKLQMEYARLRVQHIELATAQTLGSPNLRKDFTGVSSPGNPSDLRTKQEICDQERRLREQLKQQENLITGYRDEVLRLQGEARHFQRKYWEQVMSSDASEVELEDASQQIIYLIERLESKQKELNQANVKIRQAEERLSSCNRELQQCRDAIDDYQSQLEGAEAQNALLQWQVKDLEGDVAEGRDSLEFLQVERSTLTETIQELENSLQLAREKMEQDKAHIGQFMDRCRRLYAKIQDKGLQNQVLQAQIDATEGRARDLLLSQGAELSTTALALTQLGYHAHSVLNMMVEYAGKDLGLNQEVLDEIISDAEETDSDDAVKRPEGTVNADVSNNLESKMNKLEKSSDLRGGDSVDNDSNIPSDPMQKLRSVSFVQAVIQAFEGTKSGSDDHSSTSSSKETSPKLDRKTYQTAAGVFSHQEEGNTKLLNGESDQIIEEPLLSEDSGVPDSKVPGSAFRPVGLATPFRPKSMKPQVANLYKLQEEENPEECSANKQLQSSSLESMVKKVSQLFQKMTNVTELIHEGYKSQLASMSEENKTLKEKVQLLEEQEDQLQKEVEAKDDILERTTAKLGEVSEQQKKEVESHQKELDRLQKQVEQLWEKNCCLEAVNVEQSRQIKEEIKKTVETAPQQMGMGYMLNALTICDKLALKQEIARLKKALETKEELLHNMAEKYARNKKVWEENCQKAEVEVQMLDDVIYQCVDTLQGIPEVVNSCESLRKLMAILNGGASSHDSSAISLNSSHREHNFFQNKLTV</sequence>
<feature type="region of interest" description="Disordered" evidence="2">
    <location>
        <begin position="582"/>
        <end position="607"/>
    </location>
</feature>
<feature type="region of interest" description="Disordered" evidence="2">
    <location>
        <begin position="1"/>
        <end position="102"/>
    </location>
</feature>
<keyword evidence="3" id="KW-1185">Reference proteome</keyword>
<organism evidence="3 4">
    <name type="scientific">Limulus polyphemus</name>
    <name type="common">Atlantic horseshoe crab</name>
    <dbReference type="NCBI Taxonomy" id="6850"/>
    <lineage>
        <taxon>Eukaryota</taxon>
        <taxon>Metazoa</taxon>
        <taxon>Ecdysozoa</taxon>
        <taxon>Arthropoda</taxon>
        <taxon>Chelicerata</taxon>
        <taxon>Merostomata</taxon>
        <taxon>Xiphosura</taxon>
        <taxon>Limulidae</taxon>
        <taxon>Limulus</taxon>
    </lineage>
</organism>
<evidence type="ECO:0000313" key="3">
    <source>
        <dbReference type="Proteomes" id="UP000694941"/>
    </source>
</evidence>
<feature type="compositionally biased region" description="Polar residues" evidence="2">
    <location>
        <begin position="33"/>
        <end position="42"/>
    </location>
</feature>
<feature type="coiled-coil region" evidence="1">
    <location>
        <begin position="722"/>
        <end position="802"/>
    </location>
</feature>
<evidence type="ECO:0000256" key="1">
    <source>
        <dbReference type="SAM" id="Coils"/>
    </source>
</evidence>
<feature type="compositionally biased region" description="Polar residues" evidence="2">
    <location>
        <begin position="164"/>
        <end position="178"/>
    </location>
</feature>
<evidence type="ECO:0000313" key="4">
    <source>
        <dbReference type="RefSeq" id="XP_013789050.1"/>
    </source>
</evidence>
<feature type="compositionally biased region" description="Low complexity" evidence="2">
    <location>
        <begin position="16"/>
        <end position="30"/>
    </location>
</feature>
<feature type="compositionally biased region" description="Basic and acidic residues" evidence="2">
    <location>
        <begin position="184"/>
        <end position="194"/>
    </location>
</feature>
<dbReference type="Proteomes" id="UP000694941">
    <property type="component" value="Unplaced"/>
</dbReference>
<dbReference type="RefSeq" id="XP_013789050.1">
    <property type="nucleotide sequence ID" value="XM_013933596.2"/>
</dbReference>
<feature type="region of interest" description="Disordered" evidence="2">
    <location>
        <begin position="141"/>
        <end position="194"/>
    </location>
</feature>
<gene>
    <name evidence="4" type="primary">LOC106472927</name>
</gene>
<feature type="region of interest" description="Disordered" evidence="2">
    <location>
        <begin position="511"/>
        <end position="566"/>
    </location>
</feature>
<dbReference type="PANTHER" id="PTHR45615:SF80">
    <property type="entry name" value="GRIP DOMAIN-CONTAINING PROTEIN"/>
    <property type="match status" value="1"/>
</dbReference>
<feature type="compositionally biased region" description="Basic and acidic residues" evidence="2">
    <location>
        <begin position="538"/>
        <end position="552"/>
    </location>
</feature>
<feature type="compositionally biased region" description="Polar residues" evidence="2">
    <location>
        <begin position="52"/>
        <end position="70"/>
    </location>
</feature>
<protein>
    <submittedName>
        <fullName evidence="4">Sperm-associated antigen 5-like</fullName>
    </submittedName>
</protein>
<dbReference type="GeneID" id="106472927"/>
<feature type="coiled-coil region" evidence="1">
    <location>
        <begin position="244"/>
        <end position="421"/>
    </location>
</feature>
<dbReference type="PANTHER" id="PTHR45615">
    <property type="entry name" value="MYOSIN HEAVY CHAIN, NON-MUSCLE"/>
    <property type="match status" value="1"/>
</dbReference>
<keyword evidence="1" id="KW-0175">Coiled coil</keyword>
<evidence type="ECO:0000256" key="2">
    <source>
        <dbReference type="SAM" id="MobiDB-lite"/>
    </source>
</evidence>